<feature type="signal peptide" evidence="3">
    <location>
        <begin position="1"/>
        <end position="22"/>
    </location>
</feature>
<dbReference type="eggNOG" id="COG1653">
    <property type="taxonomic scope" value="Bacteria"/>
</dbReference>
<sequence length="426" mass="47143">MRLPFLPSLLLLVSLFSSLAPAAPGGLHALRELRVWCHQGQEQENLAMRAIAAEFNRAHADRGIHATLTFFPDYHYTEKIAIAAAAHDLPDVLDLDGPLVARYVDAGLLAPIDHWFSVDELADFLPTLVAQGTIEGRLYALGAFESAVVLYYDRDTFARAGVEAPPPGVAWSWSEFLAACQRLRDAGFEPVALHLDESADEWFTYAFSPLVWSAGGKLIQQQRVRGVLDSPAAVRALQAWQQVFRRGFAATDPVNPDPFGSGEVAMDWSGHWMARRHVEAKADRLGVMPLPRMGDHPVAPCGSWCWGISASARDPAAAALWLRWITDARHGIEPLVRANGAVPARRSAFAFFPEYAQPPYSLFRTQLEQFARPRPRTPHYATLTQRFAAALRDIAHGADVEPRLRAAADEIQSVINRRIHAHDTSK</sequence>
<dbReference type="SUPFAM" id="SSF53850">
    <property type="entry name" value="Periplasmic binding protein-like II"/>
    <property type="match status" value="1"/>
</dbReference>
<dbReference type="HOGENOM" id="CLU_031285_10_4_0"/>
<dbReference type="RefSeq" id="WP_012376950.1">
    <property type="nucleotide sequence ID" value="NC_010571.1"/>
</dbReference>
<reference evidence="4 5" key="1">
    <citation type="journal article" date="2011" name="J. Bacteriol.">
        <title>Genome sequence of the verrucomicrobium Opitutus terrae PB90-1, an abundant inhabitant of rice paddy soil ecosystems.</title>
        <authorList>
            <person name="van Passel M.W."/>
            <person name="Kant R."/>
            <person name="Palva A."/>
            <person name="Copeland A."/>
            <person name="Lucas S."/>
            <person name="Lapidus A."/>
            <person name="Glavina del Rio T."/>
            <person name="Pitluck S."/>
            <person name="Goltsman E."/>
            <person name="Clum A."/>
            <person name="Sun H."/>
            <person name="Schmutz J."/>
            <person name="Larimer F.W."/>
            <person name="Land M.L."/>
            <person name="Hauser L."/>
            <person name="Kyrpides N."/>
            <person name="Mikhailova N."/>
            <person name="Richardson P.P."/>
            <person name="Janssen P.H."/>
            <person name="de Vos W.M."/>
            <person name="Smidt H."/>
        </authorList>
    </citation>
    <scope>NUCLEOTIDE SEQUENCE [LARGE SCALE GENOMIC DNA]</scope>
    <source>
        <strain evidence="5">DSM 11246 / JCM 15787 / PB90-1</strain>
    </source>
</reference>
<keyword evidence="3" id="KW-0732">Signal</keyword>
<organism evidence="4 5">
    <name type="scientific">Opitutus terrae (strain DSM 11246 / JCM 15787 / PB90-1)</name>
    <dbReference type="NCBI Taxonomy" id="452637"/>
    <lineage>
        <taxon>Bacteria</taxon>
        <taxon>Pseudomonadati</taxon>
        <taxon>Verrucomicrobiota</taxon>
        <taxon>Opitutia</taxon>
        <taxon>Opitutales</taxon>
        <taxon>Opitutaceae</taxon>
        <taxon>Opitutus</taxon>
    </lineage>
</organism>
<dbReference type="PANTHER" id="PTHR43649:SF12">
    <property type="entry name" value="DIACETYLCHITOBIOSE BINDING PROTEIN DASA"/>
    <property type="match status" value="1"/>
</dbReference>
<comment type="subcellular location">
    <subcellularLocation>
        <location evidence="1">Periplasm</location>
    </subcellularLocation>
</comment>
<dbReference type="Pfam" id="PF01547">
    <property type="entry name" value="SBP_bac_1"/>
    <property type="match status" value="1"/>
</dbReference>
<evidence type="ECO:0000313" key="5">
    <source>
        <dbReference type="Proteomes" id="UP000007013"/>
    </source>
</evidence>
<dbReference type="PANTHER" id="PTHR43649">
    <property type="entry name" value="ARABINOSE-BINDING PROTEIN-RELATED"/>
    <property type="match status" value="1"/>
</dbReference>
<dbReference type="STRING" id="452637.Oter_4148"/>
<name>B2A086_OPITP</name>
<evidence type="ECO:0000313" key="4">
    <source>
        <dbReference type="EMBL" id="ACB77422.1"/>
    </source>
</evidence>
<dbReference type="EMBL" id="CP001032">
    <property type="protein sequence ID" value="ACB77422.1"/>
    <property type="molecule type" value="Genomic_DNA"/>
</dbReference>
<dbReference type="AlphaFoldDB" id="B2A086"/>
<dbReference type="CDD" id="cd13585">
    <property type="entry name" value="PBP2_TMBP_like"/>
    <property type="match status" value="1"/>
</dbReference>
<dbReference type="InterPro" id="IPR006059">
    <property type="entry name" value="SBP"/>
</dbReference>
<keyword evidence="5" id="KW-1185">Reference proteome</keyword>
<evidence type="ECO:0000256" key="3">
    <source>
        <dbReference type="SAM" id="SignalP"/>
    </source>
</evidence>
<proteinExistence type="inferred from homology"/>
<dbReference type="OrthoDB" id="383937at2"/>
<dbReference type="InterPro" id="IPR050490">
    <property type="entry name" value="Bact_solute-bd_prot1"/>
</dbReference>
<dbReference type="Proteomes" id="UP000007013">
    <property type="component" value="Chromosome"/>
</dbReference>
<dbReference type="Gene3D" id="3.40.190.10">
    <property type="entry name" value="Periplasmic binding protein-like II"/>
    <property type="match status" value="1"/>
</dbReference>
<comment type="similarity">
    <text evidence="2">Belongs to the bacterial solute-binding protein 1 family.</text>
</comment>
<evidence type="ECO:0000256" key="2">
    <source>
        <dbReference type="ARBA" id="ARBA00008520"/>
    </source>
</evidence>
<dbReference type="GO" id="GO:0042597">
    <property type="term" value="C:periplasmic space"/>
    <property type="evidence" value="ECO:0007669"/>
    <property type="project" value="UniProtKB-SubCell"/>
</dbReference>
<protein>
    <submittedName>
        <fullName evidence="4">Extracellular solute-binding protein family 1</fullName>
    </submittedName>
</protein>
<accession>B2A086</accession>
<dbReference type="KEGG" id="ote:Oter_4148"/>
<gene>
    <name evidence="4" type="ordered locus">Oter_4148</name>
</gene>
<feature type="chain" id="PRO_5002772945" evidence="3">
    <location>
        <begin position="23"/>
        <end position="426"/>
    </location>
</feature>
<evidence type="ECO:0000256" key="1">
    <source>
        <dbReference type="ARBA" id="ARBA00004418"/>
    </source>
</evidence>